<dbReference type="InterPro" id="IPR000535">
    <property type="entry name" value="MSP_dom"/>
</dbReference>
<dbReference type="OrthoDB" id="5859686at2759"/>
<organism evidence="4 5">
    <name type="scientific">Haemonchus contortus</name>
    <name type="common">Barber pole worm</name>
    <dbReference type="NCBI Taxonomy" id="6289"/>
    <lineage>
        <taxon>Eukaryota</taxon>
        <taxon>Metazoa</taxon>
        <taxon>Ecdysozoa</taxon>
        <taxon>Nematoda</taxon>
        <taxon>Chromadorea</taxon>
        <taxon>Rhabditida</taxon>
        <taxon>Rhabditina</taxon>
        <taxon>Rhabditomorpha</taxon>
        <taxon>Strongyloidea</taxon>
        <taxon>Trichostrongylidae</taxon>
        <taxon>Haemonchus</taxon>
    </lineage>
</organism>
<evidence type="ECO:0000313" key="5">
    <source>
        <dbReference type="WBParaSite" id="HCON_00155450-00001"/>
    </source>
</evidence>
<dbReference type="InterPro" id="IPR013783">
    <property type="entry name" value="Ig-like_fold"/>
</dbReference>
<dbReference type="AlphaFoldDB" id="A0A7I4YX21"/>
<dbReference type="InterPro" id="IPR008962">
    <property type="entry name" value="PapD-like_sf"/>
</dbReference>
<dbReference type="PROSITE" id="PS50202">
    <property type="entry name" value="MSP"/>
    <property type="match status" value="2"/>
</dbReference>
<protein>
    <recommendedName>
        <fullName evidence="1">Major sperm protein</fullName>
    </recommendedName>
</protein>
<sequence>MPPAKKKSTAKSKQSPASKEKKQSPASKAASNGRKTVPKTPVREKIEALKTGGHYQKRTSSSEFSAKEWKYKMDVMTSEDKANADLPAIIVIGSNGVVTTRNFFYWRKYGGTEQLTIYNNTDTVNAVKVKCSDNNLYRITPPSASLDKQETLTIKVHRTYAPIKPDRILVLIVPTEQTTKEGLNLEKLFRDPSLVYDQVSFTQIVEAGKNIEAYYEPCAPAGTPCLKFDTMALSFKARKKGTESLCITSTMPARIGFKVQCTDSKHFIFRPVFGVIEAKKSFRISVVRNPHPKKRDKMIVCAAVLFKNEKASQLPNLFAKKKLTVTELSIPILCT</sequence>
<feature type="compositionally biased region" description="Basic residues" evidence="2">
    <location>
        <begin position="1"/>
        <end position="10"/>
    </location>
</feature>
<evidence type="ECO:0000256" key="1">
    <source>
        <dbReference type="RuleBase" id="RU003425"/>
    </source>
</evidence>
<comment type="function">
    <text evidence="1">Central component in molecular interactions underlying sperm crawling. Forms an extensive filament system that extends from sperm villipoda, along the leading edge of the pseudopod.</text>
</comment>
<keyword evidence="1" id="KW-0963">Cytoplasm</keyword>
<evidence type="ECO:0000256" key="2">
    <source>
        <dbReference type="SAM" id="MobiDB-lite"/>
    </source>
</evidence>
<feature type="domain" description="MSP" evidence="3">
    <location>
        <begin position="212"/>
        <end position="335"/>
    </location>
</feature>
<dbReference type="PANTHER" id="PTHR22947:SF39">
    <property type="entry name" value="MSP DOMAIN-CONTAINING PROTEIN"/>
    <property type="match status" value="1"/>
</dbReference>
<accession>A0A7I4YX21</accession>
<feature type="region of interest" description="Disordered" evidence="2">
    <location>
        <begin position="1"/>
        <end position="45"/>
    </location>
</feature>
<reference evidence="5" key="1">
    <citation type="submission" date="2020-12" db="UniProtKB">
        <authorList>
            <consortium name="WormBaseParasite"/>
        </authorList>
    </citation>
    <scope>IDENTIFICATION</scope>
    <source>
        <strain evidence="5">MHco3</strain>
    </source>
</reference>
<proteinExistence type="predicted"/>
<evidence type="ECO:0000313" key="4">
    <source>
        <dbReference type="Proteomes" id="UP000025227"/>
    </source>
</evidence>
<dbReference type="PANTHER" id="PTHR22947">
    <property type="entry name" value="MAJOR SPERM PROTEIN"/>
    <property type="match status" value="1"/>
</dbReference>
<dbReference type="InterPro" id="IPR051774">
    <property type="entry name" value="Sperm-specific_class_P"/>
</dbReference>
<feature type="domain" description="MSP" evidence="3">
    <location>
        <begin position="89"/>
        <end position="207"/>
    </location>
</feature>
<feature type="compositionally biased region" description="Polar residues" evidence="2">
    <location>
        <begin position="24"/>
        <end position="34"/>
    </location>
</feature>
<dbReference type="Gene3D" id="2.60.40.10">
    <property type="entry name" value="Immunoglobulins"/>
    <property type="match status" value="2"/>
</dbReference>
<dbReference type="Proteomes" id="UP000025227">
    <property type="component" value="Unplaced"/>
</dbReference>
<dbReference type="WBParaSite" id="HCON_00155450-00001">
    <property type="protein sequence ID" value="HCON_00155450-00001"/>
    <property type="gene ID" value="HCON_00155450"/>
</dbReference>
<name>A0A7I4YX21_HAECO</name>
<dbReference type="SUPFAM" id="SSF49354">
    <property type="entry name" value="PapD-like"/>
    <property type="match status" value="2"/>
</dbReference>
<dbReference type="Pfam" id="PF00635">
    <property type="entry name" value="Motile_Sperm"/>
    <property type="match status" value="2"/>
</dbReference>
<keyword evidence="1" id="KW-0206">Cytoskeleton</keyword>
<evidence type="ECO:0000259" key="3">
    <source>
        <dbReference type="PROSITE" id="PS50202"/>
    </source>
</evidence>
<keyword evidence="4" id="KW-1185">Reference proteome</keyword>